<gene>
    <name evidence="3" type="ORF">P5673_027925</name>
</gene>
<evidence type="ECO:0000313" key="3">
    <source>
        <dbReference type="EMBL" id="KAK2551325.1"/>
    </source>
</evidence>
<dbReference type="EMBL" id="JARQWQ010000099">
    <property type="protein sequence ID" value="KAK2551325.1"/>
    <property type="molecule type" value="Genomic_DNA"/>
</dbReference>
<keyword evidence="2" id="KW-1133">Transmembrane helix</keyword>
<evidence type="ECO:0000256" key="2">
    <source>
        <dbReference type="SAM" id="Phobius"/>
    </source>
</evidence>
<evidence type="ECO:0000256" key="1">
    <source>
        <dbReference type="SAM" id="MobiDB-lite"/>
    </source>
</evidence>
<dbReference type="AlphaFoldDB" id="A0AAD9PYB3"/>
<sequence length="83" mass="9196">MLTGKPKQQLMFKRATVINELSCQRKKIIPPAGELRQRKRQMFGNPNVIIFILIVCLVFGYSQASGGQNKTSPTKTTLASATT</sequence>
<reference evidence="3" key="2">
    <citation type="journal article" date="2023" name="Science">
        <title>Genomic signatures of disease resistance in endangered staghorn corals.</title>
        <authorList>
            <person name="Vollmer S.V."/>
            <person name="Selwyn J.D."/>
            <person name="Despard B.A."/>
            <person name="Roesel C.L."/>
        </authorList>
    </citation>
    <scope>NUCLEOTIDE SEQUENCE</scope>
    <source>
        <strain evidence="3">K2</strain>
    </source>
</reference>
<evidence type="ECO:0000313" key="4">
    <source>
        <dbReference type="Proteomes" id="UP001249851"/>
    </source>
</evidence>
<keyword evidence="4" id="KW-1185">Reference proteome</keyword>
<feature type="non-terminal residue" evidence="3">
    <location>
        <position position="83"/>
    </location>
</feature>
<comment type="caution">
    <text evidence="3">The sequence shown here is derived from an EMBL/GenBank/DDBJ whole genome shotgun (WGS) entry which is preliminary data.</text>
</comment>
<accession>A0AAD9PYB3</accession>
<feature type="transmembrane region" description="Helical" evidence="2">
    <location>
        <begin position="46"/>
        <end position="64"/>
    </location>
</feature>
<name>A0AAD9PYB3_ACRCE</name>
<protein>
    <submittedName>
        <fullName evidence="3">Uncharacterized protein</fullName>
    </submittedName>
</protein>
<organism evidence="3 4">
    <name type="scientific">Acropora cervicornis</name>
    <name type="common">Staghorn coral</name>
    <dbReference type="NCBI Taxonomy" id="6130"/>
    <lineage>
        <taxon>Eukaryota</taxon>
        <taxon>Metazoa</taxon>
        <taxon>Cnidaria</taxon>
        <taxon>Anthozoa</taxon>
        <taxon>Hexacorallia</taxon>
        <taxon>Scleractinia</taxon>
        <taxon>Astrocoeniina</taxon>
        <taxon>Acroporidae</taxon>
        <taxon>Acropora</taxon>
    </lineage>
</organism>
<feature type="region of interest" description="Disordered" evidence="1">
    <location>
        <begin position="63"/>
        <end position="83"/>
    </location>
</feature>
<keyword evidence="2" id="KW-0472">Membrane</keyword>
<keyword evidence="2" id="KW-0812">Transmembrane</keyword>
<reference evidence="3" key="1">
    <citation type="journal article" date="2023" name="G3 (Bethesda)">
        <title>Whole genome assembly and annotation of the endangered Caribbean coral Acropora cervicornis.</title>
        <authorList>
            <person name="Selwyn J.D."/>
            <person name="Vollmer S.V."/>
        </authorList>
    </citation>
    <scope>NUCLEOTIDE SEQUENCE</scope>
    <source>
        <strain evidence="3">K2</strain>
    </source>
</reference>
<dbReference type="Proteomes" id="UP001249851">
    <property type="component" value="Unassembled WGS sequence"/>
</dbReference>
<proteinExistence type="predicted"/>